<reference evidence="2" key="1">
    <citation type="submission" date="2018-08" db="EMBL/GenBank/DDBJ databases">
        <authorList>
            <person name="Ashton P.M."/>
            <person name="Dallman T."/>
            <person name="Nair S."/>
            <person name="De Pinna E."/>
            <person name="Peters T."/>
            <person name="Grant K."/>
        </authorList>
    </citation>
    <scope>NUCLEOTIDE SEQUENCE</scope>
    <source>
        <strain evidence="2">126847</strain>
    </source>
</reference>
<keyword evidence="1" id="KW-1133">Transmembrane helix</keyword>
<accession>A0A5W4PRW9</accession>
<evidence type="ECO:0000256" key="1">
    <source>
        <dbReference type="SAM" id="Phobius"/>
    </source>
</evidence>
<comment type="caution">
    <text evidence="2">The sequence shown here is derived from an EMBL/GenBank/DDBJ whole genome shotgun (WGS) entry which is preliminary data.</text>
</comment>
<proteinExistence type="predicted"/>
<organism evidence="2">
    <name type="scientific">Salmonella enteritidis</name>
    <dbReference type="NCBI Taxonomy" id="149539"/>
    <lineage>
        <taxon>Bacteria</taxon>
        <taxon>Pseudomonadati</taxon>
        <taxon>Pseudomonadota</taxon>
        <taxon>Gammaproteobacteria</taxon>
        <taxon>Enterobacterales</taxon>
        <taxon>Enterobacteriaceae</taxon>
        <taxon>Salmonella</taxon>
    </lineage>
</organism>
<protein>
    <submittedName>
        <fullName evidence="2">Uncharacterized protein</fullName>
    </submittedName>
</protein>
<evidence type="ECO:0000313" key="2">
    <source>
        <dbReference type="EMBL" id="EBW9188067.1"/>
    </source>
</evidence>
<name>A0A5W4PRW9_SALEN</name>
<gene>
    <name evidence="2" type="ORF">BZT14_00110</name>
</gene>
<sequence>MSMEMTGNTTHPKWRLGEIGEVLRSRMAERIDSVNQLNLYMQRNEADLIYGSRLILQIDAILDEVRRAGLSKDVAVAVESSRPGTIPEAVRKILTSNYTRTHQKETIVALESWANAGKVGLVVLIMTAIIKIIGWIISNGNGFAGNGEFDGEGYAEKVGEKAESFSQTENTIIGQLKISAVKDAYIEASKGLKGRDLENLNLAIAMADEVFTNMNAEEYLNDLSSALGRSPFTELFKGYTKKRQSSQQVIHDLLDTLLQHNVTYGIYPIEVGKKAWQALPKSAREAGVRIPNLLNFHQMSNVASELIGYFGSLQSAFKAMIDPSVAEGFKNQQGSTTTHNGKQVNKAAHDTALIFGQALAQLNTTMNFIISDVSRKGFEYATAPLVVIPENKVRGLVGHDDGVDFVPGKVLVNAQASAFLGRECLEQMRQAGTLSVGDERELLAVVVTLGKQGFTNDTAATNLNRYSALDKAVNNTIKVLEQFQKATKDNVEYVNLISEVIMNELNQPSGLRTDGRELSMVLFSPDGDEDLFVGLRRNLSLVRRCCSAAATLQTILNLAKRNPLVKGNNRKNMLDGE</sequence>
<keyword evidence="1" id="KW-0812">Transmembrane</keyword>
<dbReference type="EMBL" id="AAHJPS010000001">
    <property type="protein sequence ID" value="EBW9188067.1"/>
    <property type="molecule type" value="Genomic_DNA"/>
</dbReference>
<feature type="transmembrane region" description="Helical" evidence="1">
    <location>
        <begin position="119"/>
        <end position="137"/>
    </location>
</feature>
<dbReference type="AlphaFoldDB" id="A0A5W4PRW9"/>
<keyword evidence="1" id="KW-0472">Membrane</keyword>